<evidence type="ECO:0000313" key="3">
    <source>
        <dbReference type="Proteomes" id="UP000267289"/>
    </source>
</evidence>
<sequence length="40" mass="4190">MADSANAGMTIARPIPAHPQKSSSMNIGNDRPVGSPIRSR</sequence>
<evidence type="ECO:0000256" key="1">
    <source>
        <dbReference type="SAM" id="MobiDB-lite"/>
    </source>
</evidence>
<organism evidence="2 3">
    <name type="scientific">Mycobacterium innocens</name>
    <dbReference type="NCBI Taxonomy" id="2341083"/>
    <lineage>
        <taxon>Bacteria</taxon>
        <taxon>Bacillati</taxon>
        <taxon>Actinomycetota</taxon>
        <taxon>Actinomycetes</taxon>
        <taxon>Mycobacteriales</taxon>
        <taxon>Mycobacteriaceae</taxon>
        <taxon>Mycobacterium</taxon>
    </lineage>
</organism>
<protein>
    <submittedName>
        <fullName evidence="2">Uncharacterized protein</fullName>
    </submittedName>
</protein>
<proteinExistence type="predicted"/>
<dbReference type="EMBL" id="UPHQ01000285">
    <property type="protein sequence ID" value="VBA45218.1"/>
    <property type="molecule type" value="Genomic_DNA"/>
</dbReference>
<evidence type="ECO:0000313" key="2">
    <source>
        <dbReference type="EMBL" id="VBA45218.1"/>
    </source>
</evidence>
<reference evidence="2 3" key="1">
    <citation type="submission" date="2018-09" db="EMBL/GenBank/DDBJ databases">
        <authorList>
            <person name="Tagini F."/>
        </authorList>
    </citation>
    <scope>NUCLEOTIDE SEQUENCE [LARGE SCALE GENOMIC DNA]</scope>
    <source>
        <strain evidence="2 3">MK13</strain>
    </source>
</reference>
<keyword evidence="3" id="KW-1185">Reference proteome</keyword>
<dbReference type="AlphaFoldDB" id="A0A498QHR6"/>
<accession>A0A498QHR6</accession>
<name>A0A498QHR6_9MYCO</name>
<feature type="region of interest" description="Disordered" evidence="1">
    <location>
        <begin position="1"/>
        <end position="40"/>
    </location>
</feature>
<dbReference type="Proteomes" id="UP000267289">
    <property type="component" value="Unassembled WGS sequence"/>
</dbReference>
<gene>
    <name evidence="2" type="ORF">LAUMK13_05389</name>
</gene>